<reference evidence="3 4" key="1">
    <citation type="submission" date="2024-07" db="EMBL/GenBank/DDBJ databases">
        <title>Luteimonas salilacus sp. nov., isolated from the shore soil of Salt Lake in Tibet of China.</title>
        <authorList>
            <person name="Zhang X."/>
            <person name="Li A."/>
        </authorList>
    </citation>
    <scope>NUCLEOTIDE SEQUENCE [LARGE SCALE GENOMIC DNA]</scope>
    <source>
        <strain evidence="3 4">B3-2-R+30</strain>
    </source>
</reference>
<organism evidence="3 4">
    <name type="scientific">Luteimonas salinilitoris</name>
    <dbReference type="NCBI Taxonomy" id="3237697"/>
    <lineage>
        <taxon>Bacteria</taxon>
        <taxon>Pseudomonadati</taxon>
        <taxon>Pseudomonadota</taxon>
        <taxon>Gammaproteobacteria</taxon>
        <taxon>Lysobacterales</taxon>
        <taxon>Lysobacteraceae</taxon>
        <taxon>Luteimonas</taxon>
    </lineage>
</organism>
<dbReference type="Gene3D" id="1.25.40.10">
    <property type="entry name" value="Tetratricopeptide repeat domain"/>
    <property type="match status" value="1"/>
</dbReference>
<gene>
    <name evidence="3" type="ORF">AB6713_01585</name>
</gene>
<keyword evidence="2" id="KW-0472">Membrane</keyword>
<dbReference type="EMBL" id="JBFWIC010000002">
    <property type="protein sequence ID" value="MEZ0473313.1"/>
    <property type="molecule type" value="Genomic_DNA"/>
</dbReference>
<dbReference type="Proteomes" id="UP001566331">
    <property type="component" value="Unassembled WGS sequence"/>
</dbReference>
<name>A0ABV4HM63_9GAMM</name>
<dbReference type="SUPFAM" id="SSF48452">
    <property type="entry name" value="TPR-like"/>
    <property type="match status" value="1"/>
</dbReference>
<accession>A0ABV4HM63</accession>
<evidence type="ECO:0000256" key="2">
    <source>
        <dbReference type="SAM" id="Phobius"/>
    </source>
</evidence>
<keyword evidence="4" id="KW-1185">Reference proteome</keyword>
<keyword evidence="2" id="KW-1133">Transmembrane helix</keyword>
<keyword evidence="2" id="KW-0812">Transmembrane</keyword>
<evidence type="ECO:0000256" key="1">
    <source>
        <dbReference type="SAM" id="MobiDB-lite"/>
    </source>
</evidence>
<feature type="region of interest" description="Disordered" evidence="1">
    <location>
        <begin position="1"/>
        <end position="26"/>
    </location>
</feature>
<feature type="compositionally biased region" description="Basic and acidic residues" evidence="1">
    <location>
        <begin position="17"/>
        <end position="26"/>
    </location>
</feature>
<sequence length="537" mass="59204">MSRDRDPQIPPASGETPARRPDGRREPVFGELHAWLPDRRRMRRGLGTATGWQRHWPWLAAVAGVFLLLLIVLREPLADRLWPQTRAQELREDAAAALQRGHLSAADGSGARELYEAALAMEPDRNEAHQGLAQVALAALAQAENATRQNRFEDAHRALRLARELSSPRDATRATADALRVREAAHAGLDRMWARAQQAHEAGRLHGAEDTALPLYRRILQLDPGNDDVLRAREDAIGQLLQDARGGLRRGEFAPAAAAIAVAREYDPGHVDLPDTEARLAEERDAALRSANEDLEANRLESAERRYRRLLDIDADAPDARAGLVQVGVALARRAERLASDFRFADADAALVQARVLAPEHAAVRDATRRIERSRRLKAQLQPAPSRQRQQRVEVLLREAAAAEQRGELLAPPGDSAYDKLRAARAIAPDDARVRRASDRLLPFARDCFERELRSNSLGRARACLDARVALADEGDALAQARRRLAQRWLAVGDERLAAGEVQAARSALRFAREVDTAVPGLAEFAERLRAASASGD</sequence>
<dbReference type="InterPro" id="IPR011990">
    <property type="entry name" value="TPR-like_helical_dom_sf"/>
</dbReference>
<comment type="caution">
    <text evidence="3">The sequence shown here is derived from an EMBL/GenBank/DDBJ whole genome shotgun (WGS) entry which is preliminary data.</text>
</comment>
<evidence type="ECO:0000313" key="3">
    <source>
        <dbReference type="EMBL" id="MEZ0473313.1"/>
    </source>
</evidence>
<evidence type="ECO:0008006" key="5">
    <source>
        <dbReference type="Google" id="ProtNLM"/>
    </source>
</evidence>
<protein>
    <recommendedName>
        <fullName evidence="5">Tetratricopeptide repeat protein</fullName>
    </recommendedName>
</protein>
<feature type="transmembrane region" description="Helical" evidence="2">
    <location>
        <begin position="55"/>
        <end position="73"/>
    </location>
</feature>
<dbReference type="RefSeq" id="WP_370562060.1">
    <property type="nucleotide sequence ID" value="NZ_JBFWIB010000001.1"/>
</dbReference>
<evidence type="ECO:0000313" key="4">
    <source>
        <dbReference type="Proteomes" id="UP001566331"/>
    </source>
</evidence>
<proteinExistence type="predicted"/>